<dbReference type="CDD" id="cd01106">
    <property type="entry name" value="HTH_TipAL-Mta"/>
    <property type="match status" value="1"/>
</dbReference>
<dbReference type="InterPro" id="IPR009061">
    <property type="entry name" value="DNA-bd_dom_put_sf"/>
</dbReference>
<comment type="caution">
    <text evidence="3">The sequence shown here is derived from an EMBL/GenBank/DDBJ whole genome shotgun (WGS) entry which is preliminary data.</text>
</comment>
<dbReference type="EMBL" id="JBHUOF010000004">
    <property type="protein sequence ID" value="MFD2798464.1"/>
    <property type="molecule type" value="Genomic_DNA"/>
</dbReference>
<dbReference type="Pfam" id="PF13411">
    <property type="entry name" value="MerR_1"/>
    <property type="match status" value="1"/>
</dbReference>
<dbReference type="RefSeq" id="WP_377389297.1">
    <property type="nucleotide sequence ID" value="NZ_JBHSAN010000017.1"/>
</dbReference>
<dbReference type="Pfam" id="PF07739">
    <property type="entry name" value="TipAS"/>
    <property type="match status" value="1"/>
</dbReference>
<gene>
    <name evidence="3" type="ORF">ACFS2C_03555</name>
</gene>
<dbReference type="InterPro" id="IPR047057">
    <property type="entry name" value="MerR_fam"/>
</dbReference>
<evidence type="ECO:0000259" key="2">
    <source>
        <dbReference type="PROSITE" id="PS50937"/>
    </source>
</evidence>
<keyword evidence="4" id="KW-1185">Reference proteome</keyword>
<dbReference type="Proteomes" id="UP001597478">
    <property type="component" value="Unassembled WGS sequence"/>
</dbReference>
<sequence>MAYSIAHVARLAKVTSRTLRHYDEIGLLPPAYLGGNGYRYYEEEQLLRLQQILVLRELGLGLEKLEGGKPVNAEELYTGIGRHSEEARHLAEEAEQRWPGSSETYTKVKGWSDEKWQAVQRQGAEATDRLAELMRQGIAPDDPRAVEAVDAHYRWVCHFWTPNREAYTGLGRLYVDDSRFTENFDRIAPGLAAYVSAAMAAYAQDRLS</sequence>
<dbReference type="SMART" id="SM00422">
    <property type="entry name" value="HTH_MERR"/>
    <property type="match status" value="1"/>
</dbReference>
<evidence type="ECO:0000313" key="3">
    <source>
        <dbReference type="EMBL" id="MFD2798464.1"/>
    </source>
</evidence>
<evidence type="ECO:0000256" key="1">
    <source>
        <dbReference type="ARBA" id="ARBA00023125"/>
    </source>
</evidence>
<dbReference type="SUPFAM" id="SSF46955">
    <property type="entry name" value="Putative DNA-binding domain"/>
    <property type="match status" value="1"/>
</dbReference>
<protein>
    <submittedName>
        <fullName evidence="3">MerR family transcriptional regulator</fullName>
    </submittedName>
</protein>
<accession>A0ABW5W5M1</accession>
<dbReference type="PROSITE" id="PS50937">
    <property type="entry name" value="HTH_MERR_2"/>
    <property type="match status" value="1"/>
</dbReference>
<dbReference type="PANTHER" id="PTHR30204:SF97">
    <property type="entry name" value="MERR FAMILY REGULATORY PROTEIN"/>
    <property type="match status" value="1"/>
</dbReference>
<feature type="domain" description="HTH merR-type" evidence="2">
    <location>
        <begin position="2"/>
        <end position="63"/>
    </location>
</feature>
<dbReference type="Gene3D" id="1.10.1660.10">
    <property type="match status" value="1"/>
</dbReference>
<proteinExistence type="predicted"/>
<dbReference type="SUPFAM" id="SSF89082">
    <property type="entry name" value="Antibiotic binding domain of TipA-like multidrug resistance regulators"/>
    <property type="match status" value="1"/>
</dbReference>
<evidence type="ECO:0000313" key="4">
    <source>
        <dbReference type="Proteomes" id="UP001597478"/>
    </source>
</evidence>
<name>A0ABW5W5M1_9PSEU</name>
<dbReference type="InterPro" id="IPR000551">
    <property type="entry name" value="MerR-type_HTH_dom"/>
</dbReference>
<organism evidence="3 4">
    <name type="scientific">Prauserella oleivorans</name>
    <dbReference type="NCBI Taxonomy" id="1478153"/>
    <lineage>
        <taxon>Bacteria</taxon>
        <taxon>Bacillati</taxon>
        <taxon>Actinomycetota</taxon>
        <taxon>Actinomycetes</taxon>
        <taxon>Pseudonocardiales</taxon>
        <taxon>Pseudonocardiaceae</taxon>
        <taxon>Prauserella</taxon>
    </lineage>
</organism>
<keyword evidence="1" id="KW-0238">DNA-binding</keyword>
<dbReference type="InterPro" id="IPR036244">
    <property type="entry name" value="TipA-like_antibiotic-bd"/>
</dbReference>
<dbReference type="InterPro" id="IPR012925">
    <property type="entry name" value="TipAS_dom"/>
</dbReference>
<reference evidence="4" key="1">
    <citation type="journal article" date="2019" name="Int. J. Syst. Evol. Microbiol.">
        <title>The Global Catalogue of Microorganisms (GCM) 10K type strain sequencing project: providing services to taxonomists for standard genome sequencing and annotation.</title>
        <authorList>
            <consortium name="The Broad Institute Genomics Platform"/>
            <consortium name="The Broad Institute Genome Sequencing Center for Infectious Disease"/>
            <person name="Wu L."/>
            <person name="Ma J."/>
        </authorList>
    </citation>
    <scope>NUCLEOTIDE SEQUENCE [LARGE SCALE GENOMIC DNA]</scope>
    <source>
        <strain evidence="4">IBRC-M 10906</strain>
    </source>
</reference>
<dbReference type="Gene3D" id="1.10.490.50">
    <property type="entry name" value="Antibiotic binding domain of TipA-like multidrug resistance regulators"/>
    <property type="match status" value="1"/>
</dbReference>
<dbReference type="PANTHER" id="PTHR30204">
    <property type="entry name" value="REDOX-CYCLING DRUG-SENSING TRANSCRIPTIONAL ACTIVATOR SOXR"/>
    <property type="match status" value="1"/>
</dbReference>